<accession>A0A1E5RNM8</accession>
<dbReference type="PANTHER" id="PTHR36089">
    <property type="entry name" value="CHITIN SYNTHASE 3 COMPLEX PROTEIN CSI2-RELATED"/>
    <property type="match status" value="1"/>
</dbReference>
<gene>
    <name evidence="2" type="ORF">AWRI3579_g816</name>
</gene>
<evidence type="ECO:0000313" key="3">
    <source>
        <dbReference type="Proteomes" id="UP000095728"/>
    </source>
</evidence>
<evidence type="ECO:0008006" key="4">
    <source>
        <dbReference type="Google" id="ProtNLM"/>
    </source>
</evidence>
<protein>
    <recommendedName>
        <fullName evidence="4">Vacuolar membrane protein</fullName>
    </recommendedName>
</protein>
<dbReference type="InterPro" id="IPR051009">
    <property type="entry name" value="PRM"/>
</dbReference>
<comment type="caution">
    <text evidence="2">The sequence shown here is derived from an EMBL/GenBank/DDBJ whole genome shotgun (WGS) entry which is preliminary data.</text>
</comment>
<dbReference type="OrthoDB" id="4065319at2759"/>
<keyword evidence="1" id="KW-1133">Transmembrane helix</keyword>
<feature type="transmembrane region" description="Helical" evidence="1">
    <location>
        <begin position="63"/>
        <end position="85"/>
    </location>
</feature>
<dbReference type="EMBL" id="LPNM01000005">
    <property type="protein sequence ID" value="OEJ88489.1"/>
    <property type="molecule type" value="Genomic_DNA"/>
</dbReference>
<proteinExistence type="predicted"/>
<reference evidence="3" key="1">
    <citation type="journal article" date="2016" name="Genome Announc.">
        <title>Genome sequences of three species of Hanseniaspora isolated from spontaneous wine fermentations.</title>
        <authorList>
            <person name="Sternes P.R."/>
            <person name="Lee D."/>
            <person name="Kutyna D.R."/>
            <person name="Borneman A.R."/>
        </authorList>
    </citation>
    <scope>NUCLEOTIDE SEQUENCE [LARGE SCALE GENOMIC DNA]</scope>
    <source>
        <strain evidence="3">AWRI3579</strain>
    </source>
</reference>
<dbReference type="AlphaFoldDB" id="A0A1E5RNM8"/>
<evidence type="ECO:0000256" key="1">
    <source>
        <dbReference type="SAM" id="Phobius"/>
    </source>
</evidence>
<keyword evidence="3" id="KW-1185">Reference proteome</keyword>
<keyword evidence="1" id="KW-0472">Membrane</keyword>
<name>A0A1E5RNM8_9ASCO</name>
<dbReference type="GO" id="GO:0000324">
    <property type="term" value="C:fungal-type vacuole"/>
    <property type="evidence" value="ECO:0007669"/>
    <property type="project" value="TreeGrafter"/>
</dbReference>
<dbReference type="InParanoid" id="A0A1E5RNM8"/>
<dbReference type="GO" id="GO:0005935">
    <property type="term" value="C:cellular bud neck"/>
    <property type="evidence" value="ECO:0007669"/>
    <property type="project" value="TreeGrafter"/>
</dbReference>
<organism evidence="2 3">
    <name type="scientific">Hanseniaspora osmophila</name>
    <dbReference type="NCBI Taxonomy" id="56408"/>
    <lineage>
        <taxon>Eukaryota</taxon>
        <taxon>Fungi</taxon>
        <taxon>Dikarya</taxon>
        <taxon>Ascomycota</taxon>
        <taxon>Saccharomycotina</taxon>
        <taxon>Saccharomycetes</taxon>
        <taxon>Saccharomycodales</taxon>
        <taxon>Saccharomycodaceae</taxon>
        <taxon>Hanseniaspora</taxon>
    </lineage>
</organism>
<dbReference type="Proteomes" id="UP000095728">
    <property type="component" value="Unassembled WGS sequence"/>
</dbReference>
<keyword evidence="1" id="KW-0812">Transmembrane</keyword>
<dbReference type="PANTHER" id="PTHR36089:SF1">
    <property type="entry name" value="CHITIN SYNTHASE 3 COMPLEX PROTEIN CSI2-RELATED"/>
    <property type="match status" value="1"/>
</dbReference>
<sequence>MNTITLPEEQNIAINISGLFRLFKAKKMDSSNTKTRDFMYPLITPPLPDGNPYIWKSKKPEGFVFIIVGLFAVLVFSLLFIWYAIQGFLSIKAAKSTVHHYENEIFEEIDSFASTSSSSKIHTNSTTDAILPVLSAKDGNPGNEKTNGSYNEPFFIQEQPIRNAFLPDSSVEEKNTIEKLDPVYITSLRSAGKTKRKPTPSMHLDALLYGSPKQIFDFKNED</sequence>
<evidence type="ECO:0000313" key="2">
    <source>
        <dbReference type="EMBL" id="OEJ88489.1"/>
    </source>
</evidence>